<name>A0A4R4K8S0_PSEVA</name>
<comment type="caution">
    <text evidence="1">The sequence shown here is derived from an EMBL/GenBank/DDBJ whole genome shotgun (WGS) entry which is preliminary data.</text>
</comment>
<organism evidence="1 2">
    <name type="scientific">Pseudomonas vancouverensis</name>
    <dbReference type="NCBI Taxonomy" id="95300"/>
    <lineage>
        <taxon>Bacteria</taxon>
        <taxon>Pseudomonadati</taxon>
        <taxon>Pseudomonadota</taxon>
        <taxon>Gammaproteobacteria</taxon>
        <taxon>Pseudomonadales</taxon>
        <taxon>Pseudomonadaceae</taxon>
        <taxon>Pseudomonas</taxon>
    </lineage>
</organism>
<dbReference type="Proteomes" id="UP000295254">
    <property type="component" value="Unassembled WGS sequence"/>
</dbReference>
<protein>
    <submittedName>
        <fullName evidence="1">Uncharacterized protein</fullName>
    </submittedName>
</protein>
<accession>A0A4R4K8S0</accession>
<evidence type="ECO:0000313" key="1">
    <source>
        <dbReference type="EMBL" id="TDB62966.1"/>
    </source>
</evidence>
<dbReference type="AlphaFoldDB" id="A0A4R4K8S0"/>
<evidence type="ECO:0000313" key="2">
    <source>
        <dbReference type="Proteomes" id="UP000295254"/>
    </source>
</evidence>
<dbReference type="EMBL" id="RRZK01000017">
    <property type="protein sequence ID" value="TDB62966.1"/>
    <property type="molecule type" value="Genomic_DNA"/>
</dbReference>
<proteinExistence type="predicted"/>
<gene>
    <name evidence="1" type="ORF">EIY72_13515</name>
</gene>
<sequence>MRLQYHGYSTNASINALDINSKCQIKCILIPDCFHFPIHSTSFFWHYRLPLRFKIVLEPKHP</sequence>
<reference evidence="2" key="1">
    <citation type="journal article" date="2019" name="bioRxiv">
        <title>Bacterially produced spermidine induces plant systemic susceptibility to pathogens.</title>
        <authorList>
            <person name="Melnyk R.A."/>
            <person name="Beskrovnaya P.A."/>
            <person name="Liu Z."/>
            <person name="Song Y."/>
            <person name="Haney C.H."/>
        </authorList>
    </citation>
    <scope>NUCLEOTIDE SEQUENCE [LARGE SCALE GENOMIC DNA]</scope>
    <source>
        <strain evidence="2">Dha-51</strain>
    </source>
</reference>
<keyword evidence="2" id="KW-1185">Reference proteome</keyword>